<accession>A0A1V9Y1U6</accession>
<feature type="region of interest" description="Disordered" evidence="1">
    <location>
        <begin position="1"/>
        <end position="34"/>
    </location>
</feature>
<proteinExistence type="predicted"/>
<dbReference type="EMBL" id="MNPL01000778">
    <property type="protein sequence ID" value="OQR79714.1"/>
    <property type="molecule type" value="Genomic_DNA"/>
</dbReference>
<keyword evidence="3" id="KW-1185">Reference proteome</keyword>
<organism evidence="2 3">
    <name type="scientific">Tropilaelaps mercedesae</name>
    <dbReference type="NCBI Taxonomy" id="418985"/>
    <lineage>
        <taxon>Eukaryota</taxon>
        <taxon>Metazoa</taxon>
        <taxon>Ecdysozoa</taxon>
        <taxon>Arthropoda</taxon>
        <taxon>Chelicerata</taxon>
        <taxon>Arachnida</taxon>
        <taxon>Acari</taxon>
        <taxon>Parasitiformes</taxon>
        <taxon>Mesostigmata</taxon>
        <taxon>Gamasina</taxon>
        <taxon>Dermanyssoidea</taxon>
        <taxon>Laelapidae</taxon>
        <taxon>Tropilaelaps</taxon>
    </lineage>
</organism>
<evidence type="ECO:0000256" key="1">
    <source>
        <dbReference type="SAM" id="MobiDB-lite"/>
    </source>
</evidence>
<dbReference type="InParanoid" id="A0A1V9Y1U6"/>
<sequence>MSTINDKLEDQLEQHRRRDDKREQQLRRNAKMPFEDQLQQVRNLLGKLRRLLRSEECHLMIDTVEQYVLNNTCKNACNGPTATAAHDPSRTSGATSTAANSGHHHHTVGAEQRSGPSKLHAAEPRGSGRAAGERRQR</sequence>
<feature type="compositionally biased region" description="Basic and acidic residues" evidence="1">
    <location>
        <begin position="1"/>
        <end position="26"/>
    </location>
</feature>
<comment type="caution">
    <text evidence="2">The sequence shown here is derived from an EMBL/GenBank/DDBJ whole genome shotgun (WGS) entry which is preliminary data.</text>
</comment>
<evidence type="ECO:0000313" key="2">
    <source>
        <dbReference type="EMBL" id="OQR79714.1"/>
    </source>
</evidence>
<protein>
    <submittedName>
        <fullName evidence="2">Uncharacterized protein</fullName>
    </submittedName>
</protein>
<name>A0A1V9Y1U6_9ACAR</name>
<feature type="region of interest" description="Disordered" evidence="1">
    <location>
        <begin position="77"/>
        <end position="137"/>
    </location>
</feature>
<feature type="compositionally biased region" description="Polar residues" evidence="1">
    <location>
        <begin position="90"/>
        <end position="100"/>
    </location>
</feature>
<dbReference type="AlphaFoldDB" id="A0A1V9Y1U6"/>
<reference evidence="2 3" key="1">
    <citation type="journal article" date="2017" name="Gigascience">
        <title>Draft genome of the honey bee ectoparasitic mite, Tropilaelaps mercedesae, is shaped by the parasitic life history.</title>
        <authorList>
            <person name="Dong X."/>
            <person name="Armstrong S.D."/>
            <person name="Xia D."/>
            <person name="Makepeace B.L."/>
            <person name="Darby A.C."/>
            <person name="Kadowaki T."/>
        </authorList>
    </citation>
    <scope>NUCLEOTIDE SEQUENCE [LARGE SCALE GENOMIC DNA]</scope>
    <source>
        <strain evidence="2">Wuxi-XJTLU</strain>
    </source>
</reference>
<dbReference type="Proteomes" id="UP000192247">
    <property type="component" value="Unassembled WGS sequence"/>
</dbReference>
<evidence type="ECO:0000313" key="3">
    <source>
        <dbReference type="Proteomes" id="UP000192247"/>
    </source>
</evidence>
<gene>
    <name evidence="2" type="ORF">BIW11_00119</name>
</gene>